<keyword evidence="5" id="KW-0548">Nucleotidyltransferase</keyword>
<sequence length="817" mass="94082">MAKYINEKKLQQELFKRTEGYASEVRKIYLDSLGKIIELVKGTELEDGKPFSFSEYGYSEDVTPILRNMYSQTYQTIRNSVEKEWLLSNENNDGLVKSVFGEHSIEDKHFARFFLRNMEAMDAFFARKTKDGLNLSQKVWKYTGMYKEELEKTLDLAIGEGIPANRLATKIKEYLNDPDRWYRRFRVKIGEDENGNPIYGRKWKRRVYDTATESYKWIDDNPKKYHPGKGVYRSSYRNAQRLARTETNIAYRTADYTRWAQLDFVVGIEIKLSNNHPIHDICDDLKGIYPKTFKWTGWHPNCRCYQVPVLAKDEEIEKMLERLLEDENATLENSENAVEDFPTHFKGWVKANEDRINEATSKGTLPYFIRDNKSGVDEILHPLTPEQKHHKELVGKYGESAVQALYDAFDAFKAKISVGDLPYQIKKLEFEKKWVADKNKFPTSPEMVKMLEKELESVKAQYEIQLAVDAAKPLLEYKSKSKPLKALQNELNEAINGGKTATEIRTLTDKVKAKIHEVEKARLSKLAKQGDGSTIDLYATAEEKLEVARLQDAYDKALAQHGSQWDSNVGYAYKRLAEYKKELALKYVDKQGKLVKLNGETEELAKKALDEYVNAPVNHSGNNAIGGRWQNYSSEEDKMRAYSKKTGIPVDELALINRYTYGSKWCNNYGYGIVDPYFGKVEDYGGLCQKYYPAHNAALEKMPRYNGTVFSGISFDSMKLEKYIKEMQQCLSSGTPYVNKAFMSSTTSIENTAIFGDNLMLVIKSKKGVDVKAISHYPNEDEVVFRAGSRFKVLKVYQETERKFGFGRGWVVELEEI</sequence>
<evidence type="ECO:0000313" key="8">
    <source>
        <dbReference type="Proteomes" id="UP000766986"/>
    </source>
</evidence>
<evidence type="ECO:0000256" key="3">
    <source>
        <dbReference type="ARBA" id="ARBA00022676"/>
    </source>
</evidence>
<comment type="caution">
    <text evidence="7">The sequence shown here is derived from an EMBL/GenBank/DDBJ whole genome shotgun (WGS) entry which is preliminary data.</text>
</comment>
<evidence type="ECO:0000256" key="5">
    <source>
        <dbReference type="ARBA" id="ARBA00022695"/>
    </source>
</evidence>
<dbReference type="Proteomes" id="UP000766986">
    <property type="component" value="Unassembled WGS sequence"/>
</dbReference>
<evidence type="ECO:0000256" key="6">
    <source>
        <dbReference type="ARBA" id="ARBA00047597"/>
    </source>
</evidence>
<dbReference type="PROSITE" id="PS51996">
    <property type="entry name" value="TR_MART"/>
    <property type="match status" value="1"/>
</dbReference>
<dbReference type="SUPFAM" id="SSF56399">
    <property type="entry name" value="ADP-ribosylation"/>
    <property type="match status" value="1"/>
</dbReference>
<evidence type="ECO:0000256" key="1">
    <source>
        <dbReference type="ARBA" id="ARBA00009558"/>
    </source>
</evidence>
<evidence type="ECO:0000256" key="4">
    <source>
        <dbReference type="ARBA" id="ARBA00022679"/>
    </source>
</evidence>
<protein>
    <recommendedName>
        <fullName evidence="2">NAD(+)--protein-arginine ADP-ribosyltransferase</fullName>
        <ecNumber evidence="2">2.4.2.31</ecNumber>
    </recommendedName>
</protein>
<reference evidence="7 8" key="1">
    <citation type="journal article" date="2021" name="Sci. Rep.">
        <title>The distribution of antibiotic resistance genes in chicken gut microbiota commensals.</title>
        <authorList>
            <person name="Juricova H."/>
            <person name="Matiasovicova J."/>
            <person name="Kubasova T."/>
            <person name="Cejkova D."/>
            <person name="Rychlik I."/>
        </authorList>
    </citation>
    <scope>NUCLEOTIDE SEQUENCE [LARGE SCALE GENOMIC DNA]</scope>
    <source>
        <strain evidence="7 8">An772</strain>
    </source>
</reference>
<keyword evidence="8" id="KW-1185">Reference proteome</keyword>
<accession>A0ABS2DYJ8</accession>
<dbReference type="Gene3D" id="3.90.176.10">
    <property type="entry name" value="Toxin ADP-ribosyltransferase, Chain A, domain 1"/>
    <property type="match status" value="1"/>
</dbReference>
<dbReference type="EC" id="2.4.2.31" evidence="2"/>
<proteinExistence type="inferred from homology"/>
<dbReference type="RefSeq" id="WP_205094870.1">
    <property type="nucleotide sequence ID" value="NZ_JACLYZ010000006.1"/>
</dbReference>
<dbReference type="Pfam" id="PF01129">
    <property type="entry name" value="ART"/>
    <property type="match status" value="1"/>
</dbReference>
<comment type="catalytic activity">
    <reaction evidence="6">
        <text>L-arginyl-[protein] + NAD(+) = N(omega)-(ADP-D-ribosyl)-L-arginyl-[protein] + nicotinamide + H(+)</text>
        <dbReference type="Rhea" id="RHEA:19149"/>
        <dbReference type="Rhea" id="RHEA-COMP:10532"/>
        <dbReference type="Rhea" id="RHEA-COMP:15087"/>
        <dbReference type="ChEBI" id="CHEBI:15378"/>
        <dbReference type="ChEBI" id="CHEBI:17154"/>
        <dbReference type="ChEBI" id="CHEBI:29965"/>
        <dbReference type="ChEBI" id="CHEBI:57540"/>
        <dbReference type="ChEBI" id="CHEBI:142554"/>
        <dbReference type="EC" id="2.4.2.31"/>
    </reaction>
</comment>
<comment type="similarity">
    <text evidence="1">Belongs to the Arg-specific ADP-ribosyltransferase family.</text>
</comment>
<evidence type="ECO:0000313" key="7">
    <source>
        <dbReference type="EMBL" id="MBM6734443.1"/>
    </source>
</evidence>
<dbReference type="InterPro" id="IPR000768">
    <property type="entry name" value="ART"/>
</dbReference>
<dbReference type="EMBL" id="JACLYZ010000006">
    <property type="protein sequence ID" value="MBM6734443.1"/>
    <property type="molecule type" value="Genomic_DNA"/>
</dbReference>
<gene>
    <name evidence="7" type="ORF">H7U35_04260</name>
</gene>
<name>A0ABS2DYJ8_9BACT</name>
<organism evidence="7 8">
    <name type="scientific">Mediterranea massiliensis</name>
    <dbReference type="NCBI Taxonomy" id="1841865"/>
    <lineage>
        <taxon>Bacteria</taxon>
        <taxon>Pseudomonadati</taxon>
        <taxon>Bacteroidota</taxon>
        <taxon>Bacteroidia</taxon>
        <taxon>Bacteroidales</taxon>
        <taxon>Bacteroidaceae</taxon>
        <taxon>Mediterranea</taxon>
    </lineage>
</organism>
<keyword evidence="4" id="KW-0808">Transferase</keyword>
<evidence type="ECO:0000256" key="2">
    <source>
        <dbReference type="ARBA" id="ARBA00012031"/>
    </source>
</evidence>
<keyword evidence="3" id="KW-0328">Glycosyltransferase</keyword>